<dbReference type="SMART" id="SM00399">
    <property type="entry name" value="ZnF_C4"/>
    <property type="match status" value="1"/>
</dbReference>
<evidence type="ECO:0000256" key="2">
    <source>
        <dbReference type="ARBA" id="ARBA00022723"/>
    </source>
</evidence>
<dbReference type="FunFam" id="3.30.50.10:FF:000013">
    <property type="entry name" value="Nuclear receptor subfamily 1 group D member 2"/>
    <property type="match status" value="1"/>
</dbReference>
<evidence type="ECO:0000256" key="8">
    <source>
        <dbReference type="ARBA" id="ARBA00023170"/>
    </source>
</evidence>
<comment type="similarity">
    <text evidence="10">Belongs to the nuclear hormone receptor family.</text>
</comment>
<dbReference type="GO" id="GO:0004879">
    <property type="term" value="F:nuclear receptor activity"/>
    <property type="evidence" value="ECO:0007669"/>
    <property type="project" value="TreeGrafter"/>
</dbReference>
<feature type="region of interest" description="Disordered" evidence="11">
    <location>
        <begin position="297"/>
        <end position="363"/>
    </location>
</feature>
<comment type="subcellular location">
    <subcellularLocation>
        <location evidence="1">Cytoplasm</location>
    </subcellularLocation>
    <subcellularLocation>
        <location evidence="10">Nucleus</location>
    </subcellularLocation>
</comment>
<dbReference type="CDD" id="cd06940">
    <property type="entry name" value="NR_LBD_REV_ERB"/>
    <property type="match status" value="1"/>
</dbReference>
<evidence type="ECO:0000256" key="3">
    <source>
        <dbReference type="ARBA" id="ARBA00022771"/>
    </source>
</evidence>
<keyword evidence="7 10" id="KW-0804">Transcription</keyword>
<evidence type="ECO:0000256" key="6">
    <source>
        <dbReference type="ARBA" id="ARBA00023125"/>
    </source>
</evidence>
<dbReference type="GO" id="GO:0045944">
    <property type="term" value="P:positive regulation of transcription by RNA polymerase II"/>
    <property type="evidence" value="ECO:0007669"/>
    <property type="project" value="TreeGrafter"/>
</dbReference>
<dbReference type="OrthoDB" id="7634782at2759"/>
<evidence type="ECO:0000259" key="13">
    <source>
        <dbReference type="PROSITE" id="PS51843"/>
    </source>
</evidence>
<dbReference type="PROSITE" id="PS00031">
    <property type="entry name" value="NUCLEAR_REC_DBD_1"/>
    <property type="match status" value="1"/>
</dbReference>
<dbReference type="InterPro" id="IPR000536">
    <property type="entry name" value="Nucl_hrmn_rcpt_lig-bd"/>
</dbReference>
<feature type="compositionally biased region" description="Low complexity" evidence="11">
    <location>
        <begin position="301"/>
        <end position="312"/>
    </location>
</feature>
<dbReference type="CDD" id="cd07166">
    <property type="entry name" value="NR_DBD_REV_ERB"/>
    <property type="match status" value="1"/>
</dbReference>
<accession>A0A8M1KC02</accession>
<dbReference type="GeneID" id="122130743"/>
<keyword evidence="6 10" id="KW-0238">DNA-binding</keyword>
<dbReference type="GO" id="GO:0008270">
    <property type="term" value="F:zinc ion binding"/>
    <property type="evidence" value="ECO:0007669"/>
    <property type="project" value="UniProtKB-KW"/>
</dbReference>
<dbReference type="PROSITE" id="PS51030">
    <property type="entry name" value="NUCLEAR_REC_DBD_2"/>
    <property type="match status" value="1"/>
</dbReference>
<evidence type="ECO:0000259" key="12">
    <source>
        <dbReference type="PROSITE" id="PS51030"/>
    </source>
</evidence>
<reference evidence="15" key="1">
    <citation type="submission" date="2025-08" db="UniProtKB">
        <authorList>
            <consortium name="RefSeq"/>
        </authorList>
    </citation>
    <scope>IDENTIFICATION</scope>
</reference>
<evidence type="ECO:0000256" key="11">
    <source>
        <dbReference type="SAM" id="MobiDB-lite"/>
    </source>
</evidence>
<feature type="region of interest" description="Disordered" evidence="11">
    <location>
        <begin position="15"/>
        <end position="83"/>
    </location>
</feature>
<name>A0A8M1KC02_CLUHA</name>
<dbReference type="PANTHER" id="PTHR24082">
    <property type="entry name" value="NUCLEAR HORMONE RECEPTOR"/>
    <property type="match status" value="1"/>
</dbReference>
<keyword evidence="9 10" id="KW-0539">Nucleus</keyword>
<dbReference type="InterPro" id="IPR050234">
    <property type="entry name" value="Nuclear_hormone_rcpt_NR1"/>
</dbReference>
<keyword evidence="8 10" id="KW-0675">Receptor</keyword>
<organism evidence="14 15">
    <name type="scientific">Clupea harengus</name>
    <name type="common">Atlantic herring</name>
    <dbReference type="NCBI Taxonomy" id="7950"/>
    <lineage>
        <taxon>Eukaryota</taxon>
        <taxon>Metazoa</taxon>
        <taxon>Chordata</taxon>
        <taxon>Craniata</taxon>
        <taxon>Vertebrata</taxon>
        <taxon>Euteleostomi</taxon>
        <taxon>Actinopterygii</taxon>
        <taxon>Neopterygii</taxon>
        <taxon>Teleostei</taxon>
        <taxon>Clupei</taxon>
        <taxon>Clupeiformes</taxon>
        <taxon>Clupeoidei</taxon>
        <taxon>Clupeidae</taxon>
        <taxon>Clupea</taxon>
    </lineage>
</organism>
<feature type="compositionally biased region" description="Low complexity" evidence="11">
    <location>
        <begin position="218"/>
        <end position="252"/>
    </location>
</feature>
<dbReference type="KEGG" id="char:122130743"/>
<gene>
    <name evidence="15" type="primary">nr1d2a</name>
</gene>
<dbReference type="GO" id="GO:0030154">
    <property type="term" value="P:cell differentiation"/>
    <property type="evidence" value="ECO:0007669"/>
    <property type="project" value="TreeGrafter"/>
</dbReference>
<dbReference type="RefSeq" id="XP_042561427.1">
    <property type="nucleotide sequence ID" value="XM_042705493.1"/>
</dbReference>
<dbReference type="Pfam" id="PF00105">
    <property type="entry name" value="zf-C4"/>
    <property type="match status" value="1"/>
</dbReference>
<dbReference type="PANTHER" id="PTHR24082:SF112">
    <property type="entry name" value="NUCLEAR RECEPTOR SUBFAMILY 1 GROUP D MEMBER 2"/>
    <property type="match status" value="1"/>
</dbReference>
<dbReference type="InterPro" id="IPR001628">
    <property type="entry name" value="Znf_hrmn_rcpt"/>
</dbReference>
<sequence>MESTKLGGVIAYIRSSGTSPCPEACLNDSSSSSTSSSSGSSSSSSSTSPPLSTMPSRGGPSKLTQSRGHTSEKSGAHPSTGKSSITKLNGMVLLCKVCGDVASGFHYGVHACEGCKGFFRRSIQQNIQYKKCLKTESCTVVRINRNRCQQCRFKKCMAVGMSRDAVRFGRIPKREKQRMLLEMQNAMNNMMTTSQLHHMLHGTQTAPCPTEPIPIPVPNTSRPSPTSSSVSSSLSSSSDPSSPQSVSADSESNVPMDTSLSSPSSCASDSGEEDAVTAGSSGSCTVVQENMFAFKQERPARSPISPARSSPSLGLAEQLSQSSMEECPEYGRHRNDNMTNTSHRSYHPVYTQQPQSWSYREERSGYGTIQQLNGAPSGTYAANSQSSYHYSHSVKEQAPAVSGNRGHLVCPMNSSPIVDPSLSSHEIWEEFSMSFTPAVREVVEFSRRIPGFQDLSQHDQVSLLKAGTFEVLMVRFASLFDVNERTVTFLSGKKYSLESLRSMGAGELLNSMFEFSEKLLSLRLSEEEMSHFTAVVLVSADRSGIEDMNSVEALQDNLIRALRGLIMKNHANEAAVFTKLLLKLPDLRSLNNLHSEALLAFKVHP</sequence>
<keyword evidence="2 10" id="KW-0479">Metal-binding</keyword>
<feature type="domain" description="Nuclear receptor" evidence="12">
    <location>
        <begin position="92"/>
        <end position="168"/>
    </location>
</feature>
<evidence type="ECO:0000256" key="9">
    <source>
        <dbReference type="ARBA" id="ARBA00023242"/>
    </source>
</evidence>
<dbReference type="PROSITE" id="PS51843">
    <property type="entry name" value="NR_LBD"/>
    <property type="match status" value="1"/>
</dbReference>
<dbReference type="GO" id="GO:0000978">
    <property type="term" value="F:RNA polymerase II cis-regulatory region sequence-specific DNA binding"/>
    <property type="evidence" value="ECO:0007669"/>
    <property type="project" value="TreeGrafter"/>
</dbReference>
<evidence type="ECO:0000256" key="5">
    <source>
        <dbReference type="ARBA" id="ARBA00023015"/>
    </source>
</evidence>
<evidence type="ECO:0000256" key="1">
    <source>
        <dbReference type="ARBA" id="ARBA00004496"/>
    </source>
</evidence>
<protein>
    <submittedName>
        <fullName evidence="15">Nuclear receptor subfamily 1 group D member 2a</fullName>
    </submittedName>
</protein>
<feature type="compositionally biased region" description="Low complexity" evidence="11">
    <location>
        <begin position="29"/>
        <end position="56"/>
    </location>
</feature>
<dbReference type="Proteomes" id="UP000515152">
    <property type="component" value="Unplaced"/>
</dbReference>
<keyword evidence="3 10" id="KW-0863">Zinc-finger</keyword>
<keyword evidence="14" id="KW-1185">Reference proteome</keyword>
<dbReference type="GO" id="GO:0009755">
    <property type="term" value="P:hormone-mediated signaling pathway"/>
    <property type="evidence" value="ECO:0007669"/>
    <property type="project" value="TreeGrafter"/>
</dbReference>
<evidence type="ECO:0000313" key="14">
    <source>
        <dbReference type="Proteomes" id="UP000515152"/>
    </source>
</evidence>
<keyword evidence="4 10" id="KW-0862">Zinc</keyword>
<feature type="compositionally biased region" description="Low complexity" evidence="11">
    <location>
        <begin position="259"/>
        <end position="269"/>
    </location>
</feature>
<dbReference type="AlphaFoldDB" id="A0A8M1KC02"/>
<feature type="region of interest" description="Disordered" evidence="11">
    <location>
        <begin position="202"/>
        <end position="281"/>
    </location>
</feature>
<dbReference type="Pfam" id="PF00104">
    <property type="entry name" value="Hormone_recep"/>
    <property type="match status" value="1"/>
</dbReference>
<dbReference type="SMART" id="SM00430">
    <property type="entry name" value="HOLI"/>
    <property type="match status" value="1"/>
</dbReference>
<keyword evidence="5 10" id="KW-0805">Transcription regulation</keyword>
<feature type="domain" description="NR LBD" evidence="13">
    <location>
        <begin position="311"/>
        <end position="605"/>
    </location>
</feature>
<evidence type="ECO:0000256" key="4">
    <source>
        <dbReference type="ARBA" id="ARBA00022833"/>
    </source>
</evidence>
<evidence type="ECO:0000256" key="10">
    <source>
        <dbReference type="RuleBase" id="RU004334"/>
    </source>
</evidence>
<dbReference type="CTD" id="402815"/>
<dbReference type="GO" id="GO:0000122">
    <property type="term" value="P:negative regulation of transcription by RNA polymerase II"/>
    <property type="evidence" value="ECO:0007669"/>
    <property type="project" value="TreeGrafter"/>
</dbReference>
<dbReference type="GO" id="GO:0005634">
    <property type="term" value="C:nucleus"/>
    <property type="evidence" value="ECO:0007669"/>
    <property type="project" value="UniProtKB-SubCell"/>
</dbReference>
<evidence type="ECO:0000256" key="7">
    <source>
        <dbReference type="ARBA" id="ARBA00023163"/>
    </source>
</evidence>
<proteinExistence type="inferred from homology"/>
<evidence type="ECO:0000313" key="15">
    <source>
        <dbReference type="RefSeq" id="XP_042561427.1"/>
    </source>
</evidence>
<dbReference type="GO" id="GO:0005737">
    <property type="term" value="C:cytoplasm"/>
    <property type="evidence" value="ECO:0007669"/>
    <property type="project" value="UniProtKB-SubCell"/>
</dbReference>